<dbReference type="EMBL" id="JAVXUO010000311">
    <property type="protein sequence ID" value="KAK2993447.1"/>
    <property type="molecule type" value="Genomic_DNA"/>
</dbReference>
<evidence type="ECO:0000313" key="2">
    <source>
        <dbReference type="EMBL" id="KAK2993447.1"/>
    </source>
</evidence>
<sequence>MGSWEGNHGCRGTEVDGGAAELRECGDDVVWVYARELDEVRGRILGRRPLPSIDEAFAEVRREASRRRVMLGGKKEAVTSGEMPMETVALATKNNPSIDKSSGDQRNNQRKGRLWCSHCNKPGHTRDTCWDIHGKPSNWKSQGSNNGKGFQATVKEKNEDTRASSETNGIYFTKAELEQLQKLSSQPTNVSEMVVKEIQKLLLVHPMLVLATKAANLGAKYTTNDVKRSNDMQTL</sequence>
<reference evidence="2" key="1">
    <citation type="submission" date="2022-12" db="EMBL/GenBank/DDBJ databases">
        <title>Draft genome assemblies for two species of Escallonia (Escalloniales).</title>
        <authorList>
            <person name="Chanderbali A."/>
            <person name="Dervinis C."/>
            <person name="Anghel I."/>
            <person name="Soltis D."/>
            <person name="Soltis P."/>
            <person name="Zapata F."/>
        </authorList>
    </citation>
    <scope>NUCLEOTIDE SEQUENCE</scope>
    <source>
        <strain evidence="2">UCBG92.1500</strain>
        <tissue evidence="2">Leaf</tissue>
    </source>
</reference>
<dbReference type="Proteomes" id="UP001187471">
    <property type="component" value="Unassembled WGS sequence"/>
</dbReference>
<comment type="caution">
    <text evidence="2">The sequence shown here is derived from an EMBL/GenBank/DDBJ whole genome shotgun (WGS) entry which is preliminary data.</text>
</comment>
<gene>
    <name evidence="2" type="ORF">RJ640_005141</name>
</gene>
<name>A0AA88RYK4_9ASTE</name>
<evidence type="ECO:0000256" key="1">
    <source>
        <dbReference type="SAM" id="MobiDB-lite"/>
    </source>
</evidence>
<keyword evidence="3" id="KW-1185">Reference proteome</keyword>
<dbReference type="AlphaFoldDB" id="A0AA88RYK4"/>
<dbReference type="PANTHER" id="PTHR34222">
    <property type="entry name" value="GAG_PRE-INTEGRS DOMAIN-CONTAINING PROTEIN"/>
    <property type="match status" value="1"/>
</dbReference>
<feature type="region of interest" description="Disordered" evidence="1">
    <location>
        <begin position="92"/>
        <end position="111"/>
    </location>
</feature>
<organism evidence="2 3">
    <name type="scientific">Escallonia rubra</name>
    <dbReference type="NCBI Taxonomy" id="112253"/>
    <lineage>
        <taxon>Eukaryota</taxon>
        <taxon>Viridiplantae</taxon>
        <taxon>Streptophyta</taxon>
        <taxon>Embryophyta</taxon>
        <taxon>Tracheophyta</taxon>
        <taxon>Spermatophyta</taxon>
        <taxon>Magnoliopsida</taxon>
        <taxon>eudicotyledons</taxon>
        <taxon>Gunneridae</taxon>
        <taxon>Pentapetalae</taxon>
        <taxon>asterids</taxon>
        <taxon>campanulids</taxon>
        <taxon>Escalloniales</taxon>
        <taxon>Escalloniaceae</taxon>
        <taxon>Escallonia</taxon>
    </lineage>
</organism>
<feature type="compositionally biased region" description="Polar residues" evidence="1">
    <location>
        <begin position="92"/>
        <end position="106"/>
    </location>
</feature>
<proteinExistence type="predicted"/>
<protein>
    <submittedName>
        <fullName evidence="2">Uncharacterized protein</fullName>
    </submittedName>
</protein>
<dbReference type="PANTHER" id="PTHR34222:SF40">
    <property type="match status" value="1"/>
</dbReference>
<accession>A0AA88RYK4</accession>
<evidence type="ECO:0000313" key="3">
    <source>
        <dbReference type="Proteomes" id="UP001187471"/>
    </source>
</evidence>